<dbReference type="Pfam" id="PF12836">
    <property type="entry name" value="HHH_3"/>
    <property type="match status" value="1"/>
</dbReference>
<evidence type="ECO:0000313" key="4">
    <source>
        <dbReference type="Proteomes" id="UP000316473"/>
    </source>
</evidence>
<dbReference type="InterPro" id="IPR051675">
    <property type="entry name" value="Endo/Exo/Phosphatase_dom_1"/>
</dbReference>
<keyword evidence="1" id="KW-0732">Signal</keyword>
<dbReference type="PANTHER" id="PTHR21180:SF32">
    <property type="entry name" value="ENDONUCLEASE_EXONUCLEASE_PHOSPHATASE FAMILY DOMAIN-CONTAINING PROTEIN 1"/>
    <property type="match status" value="1"/>
</dbReference>
<reference evidence="3 4" key="1">
    <citation type="submission" date="2019-06" db="EMBL/GenBank/DDBJ databases">
        <title>Nitrosomonas stercoris KYUHI-S whole genome shotgun sequence.</title>
        <authorList>
            <person name="Nakagawa T."/>
            <person name="Tsuchiya Y."/>
            <person name="Takahashi R."/>
        </authorList>
    </citation>
    <scope>NUCLEOTIDE SEQUENCE [LARGE SCALE GENOMIC DNA]</scope>
    <source>
        <strain evidence="3 4">KYUHI-S</strain>
    </source>
</reference>
<dbReference type="InterPro" id="IPR010994">
    <property type="entry name" value="RuvA_2-like"/>
</dbReference>
<proteinExistence type="predicted"/>
<sequence>MKRLFLIAILFFGLNLSVFAGVDINTANQADLETVKGLGPVKAKAIIEYREKYGEFKSIEDLVKVKGIGPGTLKKLGNQVSIQENVPVDVKDR</sequence>
<evidence type="ECO:0000256" key="1">
    <source>
        <dbReference type="SAM" id="SignalP"/>
    </source>
</evidence>
<feature type="chain" id="PRO_5021301949" description="Helix-hairpin-helix DNA-binding motif class 1 domain-containing protein" evidence="1">
    <location>
        <begin position="21"/>
        <end position="93"/>
    </location>
</feature>
<dbReference type="GO" id="GO:0003677">
    <property type="term" value="F:DNA binding"/>
    <property type="evidence" value="ECO:0007669"/>
    <property type="project" value="InterPro"/>
</dbReference>
<gene>
    <name evidence="3" type="ORF">Nstercoris_01430</name>
</gene>
<dbReference type="PANTHER" id="PTHR21180">
    <property type="entry name" value="ENDONUCLEASE/EXONUCLEASE/PHOSPHATASE FAMILY DOMAIN-CONTAINING PROTEIN 1"/>
    <property type="match status" value="1"/>
</dbReference>
<evidence type="ECO:0000259" key="2">
    <source>
        <dbReference type="SMART" id="SM00278"/>
    </source>
</evidence>
<dbReference type="SMART" id="SM00278">
    <property type="entry name" value="HhH1"/>
    <property type="match status" value="2"/>
</dbReference>
<dbReference type="SUPFAM" id="SSF47781">
    <property type="entry name" value="RuvA domain 2-like"/>
    <property type="match status" value="1"/>
</dbReference>
<dbReference type="KEGG" id="nst:Nstercoris_01430"/>
<dbReference type="GO" id="GO:0006281">
    <property type="term" value="P:DNA repair"/>
    <property type="evidence" value="ECO:0007669"/>
    <property type="project" value="InterPro"/>
</dbReference>
<feature type="domain" description="Helix-hairpin-helix DNA-binding motif class 1" evidence="2">
    <location>
        <begin position="30"/>
        <end position="49"/>
    </location>
</feature>
<dbReference type="NCBIfam" id="TIGR00426">
    <property type="entry name" value="competence protein ComEA helix-hairpin-helix repeat region"/>
    <property type="match status" value="1"/>
</dbReference>
<dbReference type="GO" id="GO:0015627">
    <property type="term" value="C:type II protein secretion system complex"/>
    <property type="evidence" value="ECO:0007669"/>
    <property type="project" value="TreeGrafter"/>
</dbReference>
<evidence type="ECO:0000313" key="3">
    <source>
        <dbReference type="EMBL" id="BBL35168.1"/>
    </source>
</evidence>
<dbReference type="Gene3D" id="1.10.150.280">
    <property type="entry name" value="AF1531-like domain"/>
    <property type="match status" value="1"/>
</dbReference>
<organism evidence="3 4">
    <name type="scientific">Nitrosomonas stercoris</name>
    <dbReference type="NCBI Taxonomy" id="1444684"/>
    <lineage>
        <taxon>Bacteria</taxon>
        <taxon>Pseudomonadati</taxon>
        <taxon>Pseudomonadota</taxon>
        <taxon>Betaproteobacteria</taxon>
        <taxon>Nitrosomonadales</taxon>
        <taxon>Nitrosomonadaceae</taxon>
        <taxon>Nitrosomonas</taxon>
    </lineage>
</organism>
<keyword evidence="4" id="KW-1185">Reference proteome</keyword>
<protein>
    <recommendedName>
        <fullName evidence="2">Helix-hairpin-helix DNA-binding motif class 1 domain-containing protein</fullName>
    </recommendedName>
</protein>
<dbReference type="InterPro" id="IPR003583">
    <property type="entry name" value="Hlx-hairpin-Hlx_DNA-bd_motif"/>
</dbReference>
<feature type="signal peptide" evidence="1">
    <location>
        <begin position="1"/>
        <end position="20"/>
    </location>
</feature>
<dbReference type="InterPro" id="IPR004509">
    <property type="entry name" value="Competence_ComEA_HhH"/>
</dbReference>
<feature type="domain" description="Helix-hairpin-helix DNA-binding motif class 1" evidence="2">
    <location>
        <begin position="60"/>
        <end position="79"/>
    </location>
</feature>
<name>A0A4Y1YMY7_9PROT</name>
<dbReference type="Proteomes" id="UP000316473">
    <property type="component" value="Chromosome"/>
</dbReference>
<accession>A0A4Y1YMY7</accession>
<dbReference type="EMBL" id="AP019755">
    <property type="protein sequence ID" value="BBL35168.1"/>
    <property type="molecule type" value="Genomic_DNA"/>
</dbReference>
<dbReference type="GO" id="GO:0015628">
    <property type="term" value="P:protein secretion by the type II secretion system"/>
    <property type="evidence" value="ECO:0007669"/>
    <property type="project" value="TreeGrafter"/>
</dbReference>
<dbReference type="AlphaFoldDB" id="A0A4Y1YMY7"/>